<protein>
    <submittedName>
        <fullName evidence="1">Putative phage portal protein</fullName>
    </submittedName>
</protein>
<gene>
    <name evidence="1" type="ORF">CCAS_00340</name>
</gene>
<name>G7HU27_9CORY</name>
<evidence type="ECO:0000313" key="2">
    <source>
        <dbReference type="Proteomes" id="UP000004840"/>
    </source>
</evidence>
<comment type="caution">
    <text evidence="1">The sequence shown here is derived from an EMBL/GenBank/DDBJ whole genome shotgun (WGS) entry which is preliminary data.</text>
</comment>
<dbReference type="Proteomes" id="UP000004840">
    <property type="component" value="Unassembled WGS sequence"/>
</dbReference>
<accession>G7HU27</accession>
<reference evidence="1 2" key="1">
    <citation type="journal article" date="2012" name="J. Bacteriol.">
        <title>Genome Sequence of Corynebacterium casei UCMA 3821, Isolated from a Smear-Ripened Cheese.</title>
        <authorList>
            <person name="Monnet C."/>
            <person name="Loux V."/>
            <person name="Bento P."/>
            <person name="Gibrat J.F."/>
            <person name="Straub C."/>
            <person name="Bonnarme P."/>
            <person name="Landaud S."/>
            <person name="Irlinger F."/>
        </authorList>
    </citation>
    <scope>NUCLEOTIDE SEQUENCE [LARGE SCALE GENOMIC DNA]</scope>
    <source>
        <strain evidence="1 2">UCMA 3821</strain>
    </source>
</reference>
<evidence type="ECO:0000313" key="1">
    <source>
        <dbReference type="EMBL" id="CCE53692.1"/>
    </source>
</evidence>
<dbReference type="InterPro" id="IPR021145">
    <property type="entry name" value="Portal_protein_SPP1_Gp6-like"/>
</dbReference>
<dbReference type="RefSeq" id="WP_006821282.1">
    <property type="nucleotide sequence ID" value="NZ_CAFW01000008.1"/>
</dbReference>
<proteinExistence type="predicted"/>
<sequence>MSVSSLLQRLDNAQPVVSYRDMYLTGSQPLRFMSDHVDEKVMRFNSNLAKVAVRSVANRIRLRNITAEVDGRDVSEVARRLVRDADLPMMLQSILMESLGLGSAYLLVWVDEFGCPVVTGESARHMAVERDPITNSVFEAVKRWQAVDANGVVTEEHVVHYTRTRIVHLTRDATQGKLSFRSAVDNPLGVVPVVPLINIERVGDHVGGSVIDDLAPLVDALNKLIVDMMVASEATSKPKRFATGVVLDDDDEGGFIADEGFSVDDGEPEILDDAPGVKAPFKDSDGMWVSEQSEAKFGQLPGADLKGYQTAVDIIVQQIMAVTSLPAHMVGITTANPSTAEALRASEVSLSDNAKDRLKVINRPLEWAIRLLVAIAQGVPPNRVTVDLEWEDTATRSIAQEADAASKLRNEEVISEDDARRLVGAGEEI</sequence>
<organism evidence="1 2">
    <name type="scientific">Corynebacterium casei UCMA 3821</name>
    <dbReference type="NCBI Taxonomy" id="1110505"/>
    <lineage>
        <taxon>Bacteria</taxon>
        <taxon>Bacillati</taxon>
        <taxon>Actinomycetota</taxon>
        <taxon>Actinomycetes</taxon>
        <taxon>Mycobacteriales</taxon>
        <taxon>Corynebacteriaceae</taxon>
        <taxon>Corynebacterium</taxon>
    </lineage>
</organism>
<dbReference type="EMBL" id="CAFW01000008">
    <property type="protein sequence ID" value="CCE53692.1"/>
    <property type="molecule type" value="Genomic_DNA"/>
</dbReference>
<dbReference type="Pfam" id="PF05133">
    <property type="entry name" value="SPP1_portal"/>
    <property type="match status" value="1"/>
</dbReference>
<dbReference type="AlphaFoldDB" id="G7HU27"/>